<dbReference type="Proteomes" id="UP000026962">
    <property type="component" value="Chromosome 8"/>
</dbReference>
<dbReference type="EnsemblPlants" id="OPUNC08G10330.1">
    <property type="protein sequence ID" value="OPUNC08G10330.1"/>
    <property type="gene ID" value="OPUNC08G10330"/>
</dbReference>
<accession>A0A0E0LTX4</accession>
<name>A0A0E0LTX4_ORYPU</name>
<keyword evidence="2" id="KW-1185">Reference proteome</keyword>
<evidence type="ECO:0000313" key="1">
    <source>
        <dbReference type="EnsemblPlants" id="OPUNC08G10330.1"/>
    </source>
</evidence>
<protein>
    <submittedName>
        <fullName evidence="1">Uncharacterized protein</fullName>
    </submittedName>
</protein>
<dbReference type="Gramene" id="OPUNC08G10330.1">
    <property type="protein sequence ID" value="OPUNC08G10330.1"/>
    <property type="gene ID" value="OPUNC08G10330"/>
</dbReference>
<evidence type="ECO:0000313" key="2">
    <source>
        <dbReference type="Proteomes" id="UP000026962"/>
    </source>
</evidence>
<dbReference type="HOGENOM" id="CLU_2350395_0_0_1"/>
<sequence length="97" mass="9923">MAVEIGLECSLSPRSFARFTACCSRRGAAATATATIVCSPACLDSPAQPNLRLLASSGQLAKPPGWPPAVPLPVMGMGTMGTNMETCIVTIILTSQG</sequence>
<reference evidence="1" key="1">
    <citation type="submission" date="2015-04" db="UniProtKB">
        <authorList>
            <consortium name="EnsemblPlants"/>
        </authorList>
    </citation>
    <scope>IDENTIFICATION</scope>
</reference>
<organism evidence="1">
    <name type="scientific">Oryza punctata</name>
    <name type="common">Red rice</name>
    <dbReference type="NCBI Taxonomy" id="4537"/>
    <lineage>
        <taxon>Eukaryota</taxon>
        <taxon>Viridiplantae</taxon>
        <taxon>Streptophyta</taxon>
        <taxon>Embryophyta</taxon>
        <taxon>Tracheophyta</taxon>
        <taxon>Spermatophyta</taxon>
        <taxon>Magnoliopsida</taxon>
        <taxon>Liliopsida</taxon>
        <taxon>Poales</taxon>
        <taxon>Poaceae</taxon>
        <taxon>BOP clade</taxon>
        <taxon>Oryzoideae</taxon>
        <taxon>Oryzeae</taxon>
        <taxon>Oryzinae</taxon>
        <taxon>Oryza</taxon>
    </lineage>
</organism>
<proteinExistence type="predicted"/>
<reference evidence="1" key="2">
    <citation type="submission" date="2018-05" db="EMBL/GenBank/DDBJ databases">
        <title>OpunRS2 (Oryza punctata Reference Sequence Version 2).</title>
        <authorList>
            <person name="Zhang J."/>
            <person name="Kudrna D."/>
            <person name="Lee S."/>
            <person name="Talag J."/>
            <person name="Welchert J."/>
            <person name="Wing R.A."/>
        </authorList>
    </citation>
    <scope>NUCLEOTIDE SEQUENCE [LARGE SCALE GENOMIC DNA]</scope>
</reference>
<dbReference type="AlphaFoldDB" id="A0A0E0LTX4"/>